<dbReference type="PROSITE" id="PS00745">
    <property type="entry name" value="RF_PROK_I"/>
    <property type="match status" value="1"/>
</dbReference>
<feature type="coiled-coil region" evidence="9">
    <location>
        <begin position="256"/>
        <end position="295"/>
    </location>
</feature>
<dbReference type="Pfam" id="PF03462">
    <property type="entry name" value="PCRF"/>
    <property type="match status" value="1"/>
</dbReference>
<evidence type="ECO:0000313" key="11">
    <source>
        <dbReference type="EMBL" id="BDU50246.1"/>
    </source>
</evidence>
<dbReference type="SUPFAM" id="SSF75620">
    <property type="entry name" value="Release factor"/>
    <property type="match status" value="1"/>
</dbReference>
<sequence length="356" mass="40676">MFKKLEEIVTKYNEIGNKMAEPEVLSNPKKIAEYNKAFLQLKGIVDEYEIYKKEKEDFDGLKEDIKHEKDSEMREMIQEEIKELEEKLTEQEEKLKVLLLPEDPNDSKNVIVEIRGGAGGDEAALFAGDLFRMYSRYAESKRWKVEIMSSNEIGISGYKEVIFMIKGDGAYSKLKFESGVHRVQRVPQTEASGRIHTSTATVAVMPEAEDIAMVKVDQKDLRIDTYRSGGAGGQHVNMTDSAVRITHLPTGIVTSCQDERSQMKNKEKAMKVLLAKLYEKEQEEQRAEIDSTRKLQVGTGQRSEKIRTYNFPQGRLTDHRINLTLYKLDSILEGNLDELIEALNTFDQAEKLQQVV</sequence>
<evidence type="ECO:0000256" key="5">
    <source>
        <dbReference type="ARBA" id="ARBA00022490"/>
    </source>
</evidence>
<reference evidence="11 12" key="1">
    <citation type="submission" date="2022-11" db="EMBL/GenBank/DDBJ databases">
        <title>Haliovirga abyssi gen. nov., sp. nov., a mesophilic fermentative bacterium isolated from the Iheya North hydrothermal field and the proposal of Haliovirgaceae fam. nov.</title>
        <authorList>
            <person name="Miyazaki U."/>
            <person name="Tame A."/>
            <person name="Miyazaki J."/>
            <person name="Takai K."/>
            <person name="Sawayama S."/>
            <person name="Kitajima M."/>
            <person name="Okamoto A."/>
            <person name="Nakagawa S."/>
        </authorList>
    </citation>
    <scope>NUCLEOTIDE SEQUENCE [LARGE SCALE GENOMIC DNA]</scope>
    <source>
        <strain evidence="11 12">IC12</strain>
    </source>
</reference>
<dbReference type="GO" id="GO:0005829">
    <property type="term" value="C:cytosol"/>
    <property type="evidence" value="ECO:0007669"/>
    <property type="project" value="UniProtKB-ARBA"/>
</dbReference>
<keyword evidence="6 7" id="KW-0648">Protein biosynthesis</keyword>
<evidence type="ECO:0000256" key="7">
    <source>
        <dbReference type="HAMAP-Rule" id="MF_00093"/>
    </source>
</evidence>
<keyword evidence="4 7" id="KW-0488">Methylation</keyword>
<dbReference type="NCBIfam" id="NF001859">
    <property type="entry name" value="PRK00591.1"/>
    <property type="match status" value="1"/>
</dbReference>
<dbReference type="Gene3D" id="3.30.70.1660">
    <property type="match status" value="1"/>
</dbReference>
<comment type="similarity">
    <text evidence="3 7">Belongs to the prokaryotic/mitochondrial release factor family.</text>
</comment>
<dbReference type="SMART" id="SM00937">
    <property type="entry name" value="PCRF"/>
    <property type="match status" value="1"/>
</dbReference>
<dbReference type="FunFam" id="3.30.70.1660:FF:000002">
    <property type="entry name" value="Peptide chain release factor 1"/>
    <property type="match status" value="1"/>
</dbReference>
<evidence type="ECO:0000256" key="6">
    <source>
        <dbReference type="ARBA" id="ARBA00022917"/>
    </source>
</evidence>
<comment type="PTM">
    <text evidence="7">Methylated by PrmC. Methylation increases the termination efficiency of RF1.</text>
</comment>
<dbReference type="KEGG" id="haby:HLVA_08150"/>
<evidence type="ECO:0000313" key="12">
    <source>
        <dbReference type="Proteomes" id="UP001321582"/>
    </source>
</evidence>
<dbReference type="InterPro" id="IPR000352">
    <property type="entry name" value="Pep_chain_release_fac_I"/>
</dbReference>
<evidence type="ECO:0000256" key="4">
    <source>
        <dbReference type="ARBA" id="ARBA00022481"/>
    </source>
</evidence>
<dbReference type="HAMAP" id="MF_00093">
    <property type="entry name" value="Rel_fac_1"/>
    <property type="match status" value="1"/>
</dbReference>
<dbReference type="InterPro" id="IPR005139">
    <property type="entry name" value="PCRF"/>
</dbReference>
<dbReference type="Proteomes" id="UP001321582">
    <property type="component" value="Chromosome"/>
</dbReference>
<feature type="coiled-coil region" evidence="9">
    <location>
        <begin position="67"/>
        <end position="101"/>
    </location>
</feature>
<protein>
    <recommendedName>
        <fullName evidence="7 8">Peptide chain release factor 1</fullName>
        <shortName evidence="7">RF-1</shortName>
    </recommendedName>
</protein>
<feature type="modified residue" description="N5-methylglutamine" evidence="7">
    <location>
        <position position="234"/>
    </location>
</feature>
<dbReference type="PANTHER" id="PTHR43804">
    <property type="entry name" value="LD18447P"/>
    <property type="match status" value="1"/>
</dbReference>
<keyword evidence="5 7" id="KW-0963">Cytoplasm</keyword>
<evidence type="ECO:0000256" key="2">
    <source>
        <dbReference type="ARBA" id="ARBA00004496"/>
    </source>
</evidence>
<organism evidence="11 12">
    <name type="scientific">Haliovirga abyssi</name>
    <dbReference type="NCBI Taxonomy" id="2996794"/>
    <lineage>
        <taxon>Bacteria</taxon>
        <taxon>Fusobacteriati</taxon>
        <taxon>Fusobacteriota</taxon>
        <taxon>Fusobacteriia</taxon>
        <taxon>Fusobacteriales</taxon>
        <taxon>Haliovirgaceae</taxon>
        <taxon>Haliovirga</taxon>
    </lineage>
</organism>
<accession>A0AAU9D2N6</accession>
<dbReference type="PANTHER" id="PTHR43804:SF7">
    <property type="entry name" value="LD18447P"/>
    <property type="match status" value="1"/>
</dbReference>
<dbReference type="EMBL" id="AP027059">
    <property type="protein sequence ID" value="BDU50246.1"/>
    <property type="molecule type" value="Genomic_DNA"/>
</dbReference>
<keyword evidence="12" id="KW-1185">Reference proteome</keyword>
<dbReference type="InterPro" id="IPR050057">
    <property type="entry name" value="Prokaryotic/Mito_RF"/>
</dbReference>
<dbReference type="InterPro" id="IPR045853">
    <property type="entry name" value="Pep_chain_release_fac_I_sf"/>
</dbReference>
<gene>
    <name evidence="7 11" type="primary">prfA</name>
    <name evidence="11" type="ORF">HLVA_08150</name>
</gene>
<evidence type="ECO:0000256" key="9">
    <source>
        <dbReference type="SAM" id="Coils"/>
    </source>
</evidence>
<evidence type="ECO:0000259" key="10">
    <source>
        <dbReference type="PROSITE" id="PS00745"/>
    </source>
</evidence>
<keyword evidence="9" id="KW-0175">Coiled coil</keyword>
<dbReference type="NCBIfam" id="TIGR00019">
    <property type="entry name" value="prfA"/>
    <property type="match status" value="1"/>
</dbReference>
<dbReference type="AlphaFoldDB" id="A0AAU9D2N6"/>
<dbReference type="Gene3D" id="6.10.140.1950">
    <property type="match status" value="1"/>
</dbReference>
<evidence type="ECO:0000256" key="8">
    <source>
        <dbReference type="NCBIfam" id="TIGR00019"/>
    </source>
</evidence>
<comment type="function">
    <text evidence="1 7">Peptide chain release factor 1 directs the termination of translation in response to the peptide chain termination codons UAG and UAA.</text>
</comment>
<dbReference type="Gene3D" id="3.30.160.20">
    <property type="match status" value="1"/>
</dbReference>
<evidence type="ECO:0000256" key="3">
    <source>
        <dbReference type="ARBA" id="ARBA00010835"/>
    </source>
</evidence>
<comment type="subcellular location">
    <subcellularLocation>
        <location evidence="2 7">Cytoplasm</location>
    </subcellularLocation>
</comment>
<proteinExistence type="inferred from homology"/>
<dbReference type="InterPro" id="IPR004373">
    <property type="entry name" value="RF-1"/>
</dbReference>
<evidence type="ECO:0000256" key="1">
    <source>
        <dbReference type="ARBA" id="ARBA00002986"/>
    </source>
</evidence>
<dbReference type="FunFam" id="3.30.160.20:FF:000004">
    <property type="entry name" value="Peptide chain release factor 1"/>
    <property type="match status" value="1"/>
</dbReference>
<dbReference type="Pfam" id="PF00472">
    <property type="entry name" value="RF-1"/>
    <property type="match status" value="1"/>
</dbReference>
<dbReference type="FunFam" id="3.30.70.1660:FF:000004">
    <property type="entry name" value="Peptide chain release factor 1"/>
    <property type="match status" value="1"/>
</dbReference>
<dbReference type="GO" id="GO:0016149">
    <property type="term" value="F:translation release factor activity, codon specific"/>
    <property type="evidence" value="ECO:0007669"/>
    <property type="project" value="UniProtKB-UniRule"/>
</dbReference>
<feature type="domain" description="Prokaryotic-type class I peptide chain release factors" evidence="10">
    <location>
        <begin position="227"/>
        <end position="243"/>
    </location>
</feature>
<name>A0AAU9D2N6_9FUSO</name>
<dbReference type="RefSeq" id="WP_307905178.1">
    <property type="nucleotide sequence ID" value="NZ_AP027059.1"/>
</dbReference>